<organism evidence="1 2">
    <name type="scientific">Characodon lateralis</name>
    <dbReference type="NCBI Taxonomy" id="208331"/>
    <lineage>
        <taxon>Eukaryota</taxon>
        <taxon>Metazoa</taxon>
        <taxon>Chordata</taxon>
        <taxon>Craniata</taxon>
        <taxon>Vertebrata</taxon>
        <taxon>Euteleostomi</taxon>
        <taxon>Actinopterygii</taxon>
        <taxon>Neopterygii</taxon>
        <taxon>Teleostei</taxon>
        <taxon>Neoteleostei</taxon>
        <taxon>Acanthomorphata</taxon>
        <taxon>Ovalentaria</taxon>
        <taxon>Atherinomorphae</taxon>
        <taxon>Cyprinodontiformes</taxon>
        <taxon>Goodeidae</taxon>
        <taxon>Characodon</taxon>
    </lineage>
</organism>
<comment type="caution">
    <text evidence="1">The sequence shown here is derived from an EMBL/GenBank/DDBJ whole genome shotgun (WGS) entry which is preliminary data.</text>
</comment>
<gene>
    <name evidence="1" type="ORF">CHARACLAT_007723</name>
</gene>
<evidence type="ECO:0000313" key="1">
    <source>
        <dbReference type="EMBL" id="MED6276919.1"/>
    </source>
</evidence>
<proteinExistence type="predicted"/>
<accession>A0ABU7DPD2</accession>
<reference evidence="1 2" key="1">
    <citation type="submission" date="2021-06" db="EMBL/GenBank/DDBJ databases">
        <authorList>
            <person name="Palmer J.M."/>
        </authorList>
    </citation>
    <scope>NUCLEOTIDE SEQUENCE [LARGE SCALE GENOMIC DNA]</scope>
    <source>
        <strain evidence="1 2">CL_MEX2019</strain>
        <tissue evidence="1">Muscle</tissue>
    </source>
</reference>
<dbReference type="EMBL" id="JAHUTJ010033222">
    <property type="protein sequence ID" value="MED6276919.1"/>
    <property type="molecule type" value="Genomic_DNA"/>
</dbReference>
<name>A0ABU7DPD2_9TELE</name>
<keyword evidence="2" id="KW-1185">Reference proteome</keyword>
<protein>
    <submittedName>
        <fullName evidence="1">Uncharacterized protein</fullName>
    </submittedName>
</protein>
<sequence>MNFSSTTSKSTSYGFLSLRLSSCHSSIKARLVVCTTNTFPVRFSNLSCGSLLLPQSYHGPLGYFSDNCSSCLTCLQLDPWPVFLGSHNVVCSLMFSGAFNKQLTV</sequence>
<evidence type="ECO:0000313" key="2">
    <source>
        <dbReference type="Proteomes" id="UP001352852"/>
    </source>
</evidence>
<dbReference type="Proteomes" id="UP001352852">
    <property type="component" value="Unassembled WGS sequence"/>
</dbReference>